<dbReference type="AlphaFoldDB" id="A0A553V433"/>
<feature type="transmembrane region" description="Helical" evidence="1">
    <location>
        <begin position="373"/>
        <end position="391"/>
    </location>
</feature>
<dbReference type="GO" id="GO:0022857">
    <property type="term" value="F:transmembrane transporter activity"/>
    <property type="evidence" value="ECO:0007669"/>
    <property type="project" value="InterPro"/>
</dbReference>
<evidence type="ECO:0000313" key="2">
    <source>
        <dbReference type="EMBL" id="TSA87217.1"/>
    </source>
</evidence>
<feature type="transmembrane region" description="Helical" evidence="1">
    <location>
        <begin position="53"/>
        <end position="78"/>
    </location>
</feature>
<sequence>MTQPVPARDPGSAPPVSKLNLAALFLSQSLATGATTASTVLASLVISTLGREAWAGVPSTLVTLGSAASAGIFGWLMLRDRRRGLVTAYLLGVFGALVGFWGAWQQHIWVFLLGAAVVGMSQGGFQQARYAAAESVGPSKRGLVIGAMMFASVLGSAFSTLLSTPLAEFASGLKTSAEVVGWLLAALFLLLGAVLTSLWRPPAQVAVQEASPQAASKAAHVPISHPQVWPAALAVAVSQGLMVTLMSLTPLRAHNMGMEHPAIAGLVTIHIAGMYGLGWLTGPLIDRFGVRFGYLAGAALLLLAALSAPAGRLWLAPSMFLLGLGWNLGFLAGSKALTNFRGAQGKVDALAYLTAGVGTLSGGLILNRFGFEPLAWGCAALSSLLLISAWYGGLSRPAAAVAAD</sequence>
<dbReference type="OrthoDB" id="8558006at2"/>
<proteinExistence type="predicted"/>
<protein>
    <submittedName>
        <fullName evidence="2">MFS transporter</fullName>
    </submittedName>
</protein>
<feature type="transmembrane region" description="Helical" evidence="1">
    <location>
        <begin position="314"/>
        <end position="337"/>
    </location>
</feature>
<feature type="transmembrane region" description="Helical" evidence="1">
    <location>
        <begin position="85"/>
        <end position="102"/>
    </location>
</feature>
<dbReference type="Pfam" id="PF07690">
    <property type="entry name" value="MFS_1"/>
    <property type="match status" value="1"/>
</dbReference>
<feature type="transmembrane region" description="Helical" evidence="1">
    <location>
        <begin position="179"/>
        <end position="199"/>
    </location>
</feature>
<feature type="transmembrane region" description="Helical" evidence="1">
    <location>
        <begin position="108"/>
        <end position="125"/>
    </location>
</feature>
<feature type="transmembrane region" description="Helical" evidence="1">
    <location>
        <begin position="260"/>
        <end position="280"/>
    </location>
</feature>
<dbReference type="Proteomes" id="UP000316092">
    <property type="component" value="Unassembled WGS sequence"/>
</dbReference>
<name>A0A553V433_9DEIO</name>
<keyword evidence="3" id="KW-1185">Reference proteome</keyword>
<dbReference type="EMBL" id="VKDB01000003">
    <property type="protein sequence ID" value="TSA87217.1"/>
    <property type="molecule type" value="Genomic_DNA"/>
</dbReference>
<keyword evidence="1" id="KW-0812">Transmembrane</keyword>
<dbReference type="PANTHER" id="PTHR23534:SF1">
    <property type="entry name" value="MAJOR FACILITATOR SUPERFAMILY PROTEIN"/>
    <property type="match status" value="1"/>
</dbReference>
<evidence type="ECO:0000256" key="1">
    <source>
        <dbReference type="SAM" id="Phobius"/>
    </source>
</evidence>
<reference evidence="2 3" key="1">
    <citation type="submission" date="2019-07" db="EMBL/GenBank/DDBJ databases">
        <title>Deinococcus detaillus sp. nov., isolated from humus soil in Antarctica.</title>
        <authorList>
            <person name="Zhang K."/>
        </authorList>
    </citation>
    <scope>NUCLEOTIDE SEQUENCE [LARGE SCALE GENOMIC DNA]</scope>
    <source>
        <strain evidence="2 3">H1</strain>
    </source>
</reference>
<evidence type="ECO:0000313" key="3">
    <source>
        <dbReference type="Proteomes" id="UP000316092"/>
    </source>
</evidence>
<gene>
    <name evidence="2" type="ORF">FNU79_04825</name>
</gene>
<feature type="transmembrane region" description="Helical" evidence="1">
    <location>
        <begin position="228"/>
        <end position="248"/>
    </location>
</feature>
<dbReference type="RefSeq" id="WP_143719762.1">
    <property type="nucleotide sequence ID" value="NZ_VKDB01000003.1"/>
</dbReference>
<accession>A0A553V433</accession>
<feature type="transmembrane region" description="Helical" evidence="1">
    <location>
        <begin position="349"/>
        <end position="367"/>
    </location>
</feature>
<feature type="transmembrane region" description="Helical" evidence="1">
    <location>
        <begin position="145"/>
        <end position="167"/>
    </location>
</feature>
<dbReference type="InterPro" id="IPR011701">
    <property type="entry name" value="MFS"/>
</dbReference>
<dbReference type="SUPFAM" id="SSF103473">
    <property type="entry name" value="MFS general substrate transporter"/>
    <property type="match status" value="1"/>
</dbReference>
<feature type="transmembrane region" description="Helical" evidence="1">
    <location>
        <begin position="292"/>
        <end position="308"/>
    </location>
</feature>
<keyword evidence="1" id="KW-0472">Membrane</keyword>
<dbReference type="Gene3D" id="1.20.1250.20">
    <property type="entry name" value="MFS general substrate transporter like domains"/>
    <property type="match status" value="1"/>
</dbReference>
<dbReference type="PANTHER" id="PTHR23534">
    <property type="entry name" value="MFS PERMEASE"/>
    <property type="match status" value="1"/>
</dbReference>
<organism evidence="2 3">
    <name type="scientific">Deinococcus detaillensis</name>
    <dbReference type="NCBI Taxonomy" id="2592048"/>
    <lineage>
        <taxon>Bacteria</taxon>
        <taxon>Thermotogati</taxon>
        <taxon>Deinococcota</taxon>
        <taxon>Deinococci</taxon>
        <taxon>Deinococcales</taxon>
        <taxon>Deinococcaceae</taxon>
        <taxon>Deinococcus</taxon>
    </lineage>
</organism>
<keyword evidence="1" id="KW-1133">Transmembrane helix</keyword>
<feature type="transmembrane region" description="Helical" evidence="1">
    <location>
        <begin position="21"/>
        <end position="47"/>
    </location>
</feature>
<dbReference type="InterPro" id="IPR036259">
    <property type="entry name" value="MFS_trans_sf"/>
</dbReference>
<comment type="caution">
    <text evidence="2">The sequence shown here is derived from an EMBL/GenBank/DDBJ whole genome shotgun (WGS) entry which is preliminary data.</text>
</comment>